<dbReference type="AlphaFoldDB" id="A0A4R3M352"/>
<dbReference type="SUPFAM" id="SSF117396">
    <property type="entry name" value="TM1631-like"/>
    <property type="match status" value="1"/>
</dbReference>
<reference evidence="1 2" key="1">
    <citation type="submission" date="2019-03" db="EMBL/GenBank/DDBJ databases">
        <title>Genomic Encyclopedia of Type Strains, Phase IV (KMG-IV): sequencing the most valuable type-strain genomes for metagenomic binning, comparative biology and taxonomic classification.</title>
        <authorList>
            <person name="Goeker M."/>
        </authorList>
    </citation>
    <scope>NUCLEOTIDE SEQUENCE [LARGE SCALE GENOMIC DNA]</scope>
    <source>
        <strain evidence="1 2">DSM 9035</strain>
    </source>
</reference>
<accession>A0A4R3M352</accession>
<dbReference type="Pfam" id="PF01904">
    <property type="entry name" value="DUF72"/>
    <property type="match status" value="1"/>
</dbReference>
<dbReference type="InterPro" id="IPR036520">
    <property type="entry name" value="UPF0759_sf"/>
</dbReference>
<evidence type="ECO:0000313" key="2">
    <source>
        <dbReference type="Proteomes" id="UP000294664"/>
    </source>
</evidence>
<comment type="caution">
    <text evidence="1">The sequence shown here is derived from an EMBL/GenBank/DDBJ whole genome shotgun (WGS) entry which is preliminary data.</text>
</comment>
<dbReference type="EMBL" id="SMAI01000004">
    <property type="protein sequence ID" value="TCT05585.1"/>
    <property type="molecule type" value="Genomic_DNA"/>
</dbReference>
<dbReference type="RefSeq" id="WP_132030927.1">
    <property type="nucleotide sequence ID" value="NZ_SMAI01000004.1"/>
</dbReference>
<dbReference type="OrthoDB" id="9780310at2"/>
<dbReference type="PANTHER" id="PTHR30348:SF4">
    <property type="entry name" value="DUF72 DOMAIN-CONTAINING PROTEIN"/>
    <property type="match status" value="1"/>
</dbReference>
<dbReference type="Gene3D" id="3.20.20.410">
    <property type="entry name" value="Protein of unknown function UPF0759"/>
    <property type="match status" value="1"/>
</dbReference>
<name>A0A4R3M352_9HYPH</name>
<dbReference type="Proteomes" id="UP000294664">
    <property type="component" value="Unassembled WGS sequence"/>
</dbReference>
<organism evidence="1 2">
    <name type="scientific">Aquabacter spiritensis</name>
    <dbReference type="NCBI Taxonomy" id="933073"/>
    <lineage>
        <taxon>Bacteria</taxon>
        <taxon>Pseudomonadati</taxon>
        <taxon>Pseudomonadota</taxon>
        <taxon>Alphaproteobacteria</taxon>
        <taxon>Hyphomicrobiales</taxon>
        <taxon>Xanthobacteraceae</taxon>
        <taxon>Aquabacter</taxon>
    </lineage>
</organism>
<proteinExistence type="predicted"/>
<evidence type="ECO:0000313" key="1">
    <source>
        <dbReference type="EMBL" id="TCT05585.1"/>
    </source>
</evidence>
<dbReference type="InterPro" id="IPR002763">
    <property type="entry name" value="DUF72"/>
</dbReference>
<sequence>MTIRVGIGGWTYEPWRGTFYPEGLKHARELYYASRAVTTIEVNGTFYRTQTPKTFRSWADQVPDGFVFALKAVRYATNRRVLAEAGDSVAAFVNSGLVELGDKLGPINWQFAPTKRFDPDDFGAFLALLPDQVGGVRLRHAVEVRHESFCCAEFVALARKHAVAVVIADSPDYPALGDLTADFVYARLQDAKAEIATGYDDAALGLWRDRARGWETGAAAEGLPTYGATAARSAAHKGARDVFLYMINGAKERAPAAAMALIARL</sequence>
<gene>
    <name evidence="1" type="ORF">EDC64_104142</name>
</gene>
<protein>
    <submittedName>
        <fullName evidence="1">Uncharacterized protein YecE (DUF72 family)</fullName>
    </submittedName>
</protein>
<dbReference type="PANTHER" id="PTHR30348">
    <property type="entry name" value="UNCHARACTERIZED PROTEIN YECE"/>
    <property type="match status" value="1"/>
</dbReference>
<keyword evidence="2" id="KW-1185">Reference proteome</keyword>